<gene>
    <name evidence="2" type="ORF">BOLC5T31346H</name>
    <name evidence="3" type="ORF">BOLC5T31350H</name>
</gene>
<name>A0A3P6FLP6_BRAOL</name>
<sequence>MVAAAVLILPNFLVDHSLVNKLTVKLREVERFSLFVKHSCQKFAETAVSSAMCFPLQWFVYSVDSTCSRVKVEINKFLVALQKLWGRVVYTYLWVCILIVGCFNFLLRYPLVSHHLRNEFLEGVVGLEIMEVLWYMCH</sequence>
<dbReference type="EMBL" id="LR031877">
    <property type="protein sequence ID" value="VDD43799.1"/>
    <property type="molecule type" value="Genomic_DNA"/>
</dbReference>
<evidence type="ECO:0000256" key="1">
    <source>
        <dbReference type="SAM" id="Phobius"/>
    </source>
</evidence>
<keyword evidence="1" id="KW-0472">Membrane</keyword>
<organism evidence="2">
    <name type="scientific">Brassica oleracea</name>
    <name type="common">Wild cabbage</name>
    <dbReference type="NCBI Taxonomy" id="3712"/>
    <lineage>
        <taxon>Eukaryota</taxon>
        <taxon>Viridiplantae</taxon>
        <taxon>Streptophyta</taxon>
        <taxon>Embryophyta</taxon>
        <taxon>Tracheophyta</taxon>
        <taxon>Spermatophyta</taxon>
        <taxon>Magnoliopsida</taxon>
        <taxon>eudicotyledons</taxon>
        <taxon>Gunneridae</taxon>
        <taxon>Pentapetalae</taxon>
        <taxon>rosids</taxon>
        <taxon>malvids</taxon>
        <taxon>Brassicales</taxon>
        <taxon>Brassicaceae</taxon>
        <taxon>Brassiceae</taxon>
        <taxon>Brassica</taxon>
    </lineage>
</organism>
<feature type="transmembrane region" description="Helical" evidence="1">
    <location>
        <begin position="89"/>
        <end position="107"/>
    </location>
</feature>
<dbReference type="AlphaFoldDB" id="A0A3P6FLP6"/>
<evidence type="ECO:0000313" key="3">
    <source>
        <dbReference type="EMBL" id="VDD43803.1"/>
    </source>
</evidence>
<evidence type="ECO:0000313" key="2">
    <source>
        <dbReference type="EMBL" id="VDD43799.1"/>
    </source>
</evidence>
<protein>
    <submittedName>
        <fullName evidence="2">Uncharacterized protein</fullName>
    </submittedName>
</protein>
<proteinExistence type="predicted"/>
<keyword evidence="1" id="KW-0812">Transmembrane</keyword>
<reference evidence="2" key="1">
    <citation type="submission" date="2018-11" db="EMBL/GenBank/DDBJ databases">
        <authorList>
            <consortium name="Genoscope - CEA"/>
            <person name="William W."/>
        </authorList>
    </citation>
    <scope>NUCLEOTIDE SEQUENCE</scope>
</reference>
<keyword evidence="1" id="KW-1133">Transmembrane helix</keyword>
<accession>A0A3P6FLP6</accession>
<dbReference type="EMBL" id="LR031877">
    <property type="protein sequence ID" value="VDD43803.1"/>
    <property type="molecule type" value="Genomic_DNA"/>
</dbReference>